<sequence>MKPLRFCLVISNPGNRVEGFSLGDELGFGQSLSNLEGNKRRSTNGRTAGIGTFLDTDNSVGKKAESGRMYQGPNTRPSLPKSIKMPTIPPFKPIPPAEKSVSLKPLGYPAGLNVNGTRPLKQPSPFLANPIPGFQTLPSSISKIHSSVKAPHVFKNALQQATNNFGMQSSVSNYLQTAKLSHRTPLISSSGPQVISVVQTQPQALAQVQYQVSSGIDRVSSNSAPVPVKLLPTAIPVSNSVTTEKTKFSNDESSFLMSDTVKTLSQATNVSAEAIAAAIAQKQQQLFKEQKTQKIIRTTSTTTTTTTERSSPDNIRKYPLAAPSRVMNAPREYYPVGYEKNFDDNFVSRVELPETSFYCGEQKHFPGLYADEDLGCMGSEIFPMHNQIAVALEFPTRFLAYEALITLKYPT</sequence>
<evidence type="ECO:0000256" key="1">
    <source>
        <dbReference type="SAM" id="MobiDB-lite"/>
    </source>
</evidence>
<dbReference type="EMBL" id="JAWJWE010000039">
    <property type="protein sequence ID" value="KAK6620894.1"/>
    <property type="molecule type" value="Genomic_DNA"/>
</dbReference>
<organism evidence="2 3">
    <name type="scientific">Polyplax serrata</name>
    <name type="common">Common mouse louse</name>
    <dbReference type="NCBI Taxonomy" id="468196"/>
    <lineage>
        <taxon>Eukaryota</taxon>
        <taxon>Metazoa</taxon>
        <taxon>Ecdysozoa</taxon>
        <taxon>Arthropoda</taxon>
        <taxon>Hexapoda</taxon>
        <taxon>Insecta</taxon>
        <taxon>Pterygota</taxon>
        <taxon>Neoptera</taxon>
        <taxon>Paraneoptera</taxon>
        <taxon>Psocodea</taxon>
        <taxon>Troctomorpha</taxon>
        <taxon>Phthiraptera</taxon>
        <taxon>Anoplura</taxon>
        <taxon>Polyplacidae</taxon>
        <taxon>Polyplax</taxon>
    </lineage>
</organism>
<evidence type="ECO:0000313" key="3">
    <source>
        <dbReference type="Proteomes" id="UP001372834"/>
    </source>
</evidence>
<comment type="caution">
    <text evidence="2">The sequence shown here is derived from an EMBL/GenBank/DDBJ whole genome shotgun (WGS) entry which is preliminary data.</text>
</comment>
<accession>A0AAN8NSN2</accession>
<feature type="region of interest" description="Disordered" evidence="1">
    <location>
        <begin position="37"/>
        <end position="83"/>
    </location>
</feature>
<gene>
    <name evidence="2" type="ORF">RUM43_011192</name>
</gene>
<protein>
    <submittedName>
        <fullName evidence="2">Uncharacterized protein</fullName>
    </submittedName>
</protein>
<dbReference type="Proteomes" id="UP001372834">
    <property type="component" value="Unassembled WGS sequence"/>
</dbReference>
<proteinExistence type="predicted"/>
<evidence type="ECO:0000313" key="2">
    <source>
        <dbReference type="EMBL" id="KAK6620894.1"/>
    </source>
</evidence>
<reference evidence="2 3" key="1">
    <citation type="submission" date="2023-10" db="EMBL/GenBank/DDBJ databases">
        <title>Genomes of two closely related lineages of the louse Polyplax serrata with different host specificities.</title>
        <authorList>
            <person name="Martinu J."/>
            <person name="Tarabai H."/>
            <person name="Stefka J."/>
            <person name="Hypsa V."/>
        </authorList>
    </citation>
    <scope>NUCLEOTIDE SEQUENCE [LARGE SCALE GENOMIC DNA]</scope>
    <source>
        <strain evidence="2">HR10_N</strain>
    </source>
</reference>
<name>A0AAN8NSN2_POLSC</name>
<dbReference type="AlphaFoldDB" id="A0AAN8NSN2"/>